<name>A0A815A4R8_9BILA</name>
<dbReference type="PROSITE" id="PS51435">
    <property type="entry name" value="AP_NUCLEASE_F1_4"/>
    <property type="match status" value="1"/>
</dbReference>
<feature type="active site" evidence="9">
    <location>
        <position position="137"/>
    </location>
</feature>
<comment type="catalytic activity">
    <reaction evidence="1">
        <text>Exonucleolytic cleavage in the 3'- to 5'-direction to yield nucleoside 5'-phosphates.</text>
        <dbReference type="EC" id="3.1.11.2"/>
    </reaction>
</comment>
<dbReference type="AlphaFoldDB" id="A0A815A4R8"/>
<evidence type="ECO:0000256" key="12">
    <source>
        <dbReference type="PROSITE-ProRule" id="PRU01343"/>
    </source>
</evidence>
<evidence type="ECO:0000256" key="11">
    <source>
        <dbReference type="PIRSR" id="PIRSR604808-3"/>
    </source>
</evidence>
<dbReference type="InterPro" id="IPR010666">
    <property type="entry name" value="Znf_GRF"/>
</dbReference>
<keyword evidence="4 12" id="KW-0863">Zinc-finger</keyword>
<evidence type="ECO:0000256" key="5">
    <source>
        <dbReference type="ARBA" id="ARBA00022801"/>
    </source>
</evidence>
<evidence type="ECO:0000256" key="2">
    <source>
        <dbReference type="ARBA" id="ARBA00007092"/>
    </source>
</evidence>
<dbReference type="Gene3D" id="3.60.10.10">
    <property type="entry name" value="Endonuclease/exonuclease/phosphatase"/>
    <property type="match status" value="1"/>
</dbReference>
<comment type="caution">
    <text evidence="15">The sequence shown here is derived from an EMBL/GenBank/DDBJ whole genome shotgun (WGS) entry which is preliminary data.</text>
</comment>
<dbReference type="EMBL" id="CAJNOV010006614">
    <property type="protein sequence ID" value="CAF1252366.1"/>
    <property type="molecule type" value="Genomic_DNA"/>
</dbReference>
<dbReference type="NCBIfam" id="TIGR00633">
    <property type="entry name" value="xth"/>
    <property type="match status" value="1"/>
</dbReference>
<dbReference type="Proteomes" id="UP000663855">
    <property type="component" value="Unassembled WGS sequence"/>
</dbReference>
<keyword evidence="13" id="KW-0234">DNA repair</keyword>
<keyword evidence="6" id="KW-0862">Zinc</keyword>
<dbReference type="PANTHER" id="PTHR22748:SF4">
    <property type="entry name" value="DNA-(APURINIC OR APYRIMIDINIC SITE) ENDONUCLEASE 2"/>
    <property type="match status" value="1"/>
</dbReference>
<dbReference type="GO" id="GO:0008081">
    <property type="term" value="F:phosphoric diester hydrolase activity"/>
    <property type="evidence" value="ECO:0007669"/>
    <property type="project" value="TreeGrafter"/>
</dbReference>
<dbReference type="GO" id="GO:0006284">
    <property type="term" value="P:base-excision repair"/>
    <property type="evidence" value="ECO:0007669"/>
    <property type="project" value="TreeGrafter"/>
</dbReference>
<evidence type="ECO:0000313" key="15">
    <source>
        <dbReference type="EMBL" id="CAF1252366.1"/>
    </source>
</evidence>
<reference evidence="15" key="1">
    <citation type="submission" date="2021-02" db="EMBL/GenBank/DDBJ databases">
        <authorList>
            <person name="Nowell W R."/>
        </authorList>
    </citation>
    <scope>NUCLEOTIDE SEQUENCE</scope>
</reference>
<evidence type="ECO:0000256" key="3">
    <source>
        <dbReference type="ARBA" id="ARBA00022723"/>
    </source>
</evidence>
<proteinExistence type="inferred from homology"/>
<organism evidence="15 16">
    <name type="scientific">Rotaria magnacalcarata</name>
    <dbReference type="NCBI Taxonomy" id="392030"/>
    <lineage>
        <taxon>Eukaryota</taxon>
        <taxon>Metazoa</taxon>
        <taxon>Spiralia</taxon>
        <taxon>Gnathifera</taxon>
        <taxon>Rotifera</taxon>
        <taxon>Eurotatoria</taxon>
        <taxon>Bdelloidea</taxon>
        <taxon>Philodinida</taxon>
        <taxon>Philodinidae</taxon>
        <taxon>Rotaria</taxon>
    </lineage>
</organism>
<dbReference type="SUPFAM" id="SSF56219">
    <property type="entry name" value="DNase I-like"/>
    <property type="match status" value="1"/>
</dbReference>
<dbReference type="GO" id="GO:0008311">
    <property type="term" value="F:double-stranded DNA 3'-5' DNA exonuclease activity"/>
    <property type="evidence" value="ECO:0007669"/>
    <property type="project" value="UniProtKB-EC"/>
</dbReference>
<feature type="domain" description="GRF-type" evidence="14">
    <location>
        <begin position="456"/>
        <end position="506"/>
    </location>
</feature>
<feature type="site" description="Important for catalytic activity" evidence="11">
    <location>
        <position position="250"/>
    </location>
</feature>
<feature type="binding site" evidence="10">
    <location>
        <position position="178"/>
    </location>
    <ligand>
        <name>Mg(2+)</name>
        <dbReference type="ChEBI" id="CHEBI:18420"/>
        <label>1</label>
    </ligand>
</feature>
<dbReference type="PANTHER" id="PTHR22748">
    <property type="entry name" value="AP ENDONUCLEASE"/>
    <property type="match status" value="1"/>
</dbReference>
<feature type="site" description="Interaction with DNA substrate" evidence="11">
    <location>
        <position position="277"/>
    </location>
</feature>
<evidence type="ECO:0000259" key="14">
    <source>
        <dbReference type="PROSITE" id="PS51999"/>
    </source>
</evidence>
<accession>A0A815A4R8</accession>
<feature type="binding site" evidence="10">
    <location>
        <position position="277"/>
    </location>
    <ligand>
        <name>Mg(2+)</name>
        <dbReference type="ChEBI" id="CHEBI:18420"/>
        <label>1</label>
    </ligand>
</feature>
<keyword evidence="7 10" id="KW-0460">Magnesium</keyword>
<comment type="cofactor">
    <cofactor evidence="10 13">
        <name>Mg(2+)</name>
        <dbReference type="ChEBI" id="CHEBI:18420"/>
    </cofactor>
    <cofactor evidence="10 13">
        <name>Mn(2+)</name>
        <dbReference type="ChEBI" id="CHEBI:29035"/>
    </cofactor>
    <text evidence="10 13">Probably binds two magnesium or manganese ions per subunit.</text>
</comment>
<sequence>MRICSWNINGLRSLRQPLRNVLEQLDSDIICFQETKVTRQALAETYARVDGYHTFYSWSRLREGYSGVAIFCKTSLTPIRAEEGLAGKLHSNLDDSLGGEYPSMDENDLLAIDREGRAIMTEHELEDGTSLALINVYCPRVDREKPERLTYKLNFFSAIEQRAKCFLERGCRVVVVGDFNVSHKPIDTCDPGDDINYFISSPSRLWFSKFIENNIFIDTFRYLHPDQREAYTCWETLSNARVNNYGVRIDYIFCDGAVSKLHLVDCQHRIEIESSDHCPVIGEFNFIFSDRSAAKPPSICTKFWSEFKGTQMKLNQFMIKTKRIRDEEIDVDGDKKQQTNEIKVTSKRTDVEAETSLAKTNPPTEEVIETSMVTQRKPIVKPPLKKVKSDQSSLFQHFKRTSQPKIVVSPRPCASDNPPAKNTEVINLSNNEIAEKPKKTATWNQIFRPPTPPPFCSGHKERCVIRQVKDTSSNNWGRYFYVCSRANGASNNPQARCDHFSWKENKKKTASDN</sequence>
<evidence type="ECO:0000256" key="4">
    <source>
        <dbReference type="ARBA" id="ARBA00022771"/>
    </source>
</evidence>
<protein>
    <recommendedName>
        <fullName evidence="13">DNA-(apurinic or apyrimidinic site) endonuclease</fullName>
        <ecNumber evidence="13">3.1.-.-</ecNumber>
    </recommendedName>
</protein>
<dbReference type="InterPro" id="IPR004808">
    <property type="entry name" value="AP_endonuc_1"/>
</dbReference>
<feature type="binding site" evidence="10">
    <location>
        <position position="180"/>
    </location>
    <ligand>
        <name>Mg(2+)</name>
        <dbReference type="ChEBI" id="CHEBI:18420"/>
        <label>1</label>
    </ligand>
</feature>
<evidence type="ECO:0000256" key="9">
    <source>
        <dbReference type="PIRSR" id="PIRSR604808-1"/>
    </source>
</evidence>
<evidence type="ECO:0000256" key="13">
    <source>
        <dbReference type="RuleBase" id="RU362131"/>
    </source>
</evidence>
<feature type="active site" description="Proton acceptor" evidence="9">
    <location>
        <position position="277"/>
    </location>
</feature>
<evidence type="ECO:0000256" key="7">
    <source>
        <dbReference type="ARBA" id="ARBA00022842"/>
    </source>
</evidence>
<comment type="similarity">
    <text evidence="2 13">Belongs to the DNA repair enzymes AP/ExoA family.</text>
</comment>
<evidence type="ECO:0000256" key="6">
    <source>
        <dbReference type="ARBA" id="ARBA00022833"/>
    </source>
</evidence>
<feature type="binding site" evidence="10">
    <location>
        <position position="7"/>
    </location>
    <ligand>
        <name>Mg(2+)</name>
        <dbReference type="ChEBI" id="CHEBI:18420"/>
        <label>1</label>
    </ligand>
</feature>
<keyword evidence="8" id="KW-0539">Nucleus</keyword>
<feature type="binding site" evidence="10">
    <location>
        <position position="34"/>
    </location>
    <ligand>
        <name>Mg(2+)</name>
        <dbReference type="ChEBI" id="CHEBI:18420"/>
        <label>1</label>
    </ligand>
</feature>
<evidence type="ECO:0000313" key="16">
    <source>
        <dbReference type="Proteomes" id="UP000663855"/>
    </source>
</evidence>
<keyword evidence="3 10" id="KW-0479">Metal-binding</keyword>
<evidence type="ECO:0000256" key="1">
    <source>
        <dbReference type="ARBA" id="ARBA00000493"/>
    </source>
</evidence>
<dbReference type="GO" id="GO:0008270">
    <property type="term" value="F:zinc ion binding"/>
    <property type="evidence" value="ECO:0007669"/>
    <property type="project" value="UniProtKB-KW"/>
</dbReference>
<dbReference type="InterPro" id="IPR036691">
    <property type="entry name" value="Endo/exonu/phosph_ase_sf"/>
</dbReference>
<keyword evidence="5" id="KW-0378">Hydrolase</keyword>
<evidence type="ECO:0000256" key="10">
    <source>
        <dbReference type="PIRSR" id="PIRSR604808-2"/>
    </source>
</evidence>
<dbReference type="PROSITE" id="PS51999">
    <property type="entry name" value="ZF_GRF"/>
    <property type="match status" value="1"/>
</dbReference>
<dbReference type="GO" id="GO:0005634">
    <property type="term" value="C:nucleus"/>
    <property type="evidence" value="ECO:0007669"/>
    <property type="project" value="TreeGrafter"/>
</dbReference>
<evidence type="ECO:0000256" key="8">
    <source>
        <dbReference type="ARBA" id="ARBA00023242"/>
    </source>
</evidence>
<gene>
    <name evidence="15" type="ORF">CJN711_LOCUS14551</name>
</gene>
<dbReference type="GO" id="GO:0003906">
    <property type="term" value="F:DNA-(apurinic or apyrimidinic site) endonuclease activity"/>
    <property type="evidence" value="ECO:0007669"/>
    <property type="project" value="TreeGrafter"/>
</dbReference>
<feature type="site" description="Transition state stabilizer" evidence="11">
    <location>
        <position position="180"/>
    </location>
</feature>
<keyword evidence="13" id="KW-0227">DNA damage</keyword>
<feature type="binding site" evidence="10">
    <location>
        <position position="276"/>
    </location>
    <ligand>
        <name>Mg(2+)</name>
        <dbReference type="ChEBI" id="CHEBI:18420"/>
        <label>1</label>
    </ligand>
</feature>
<keyword evidence="10" id="KW-0464">Manganese</keyword>
<dbReference type="InterPro" id="IPR005135">
    <property type="entry name" value="Endo/exonuclease/phosphatase"/>
</dbReference>
<feature type="active site" description="Proton donor/acceptor" evidence="9">
    <location>
        <position position="178"/>
    </location>
</feature>
<dbReference type="Pfam" id="PF03372">
    <property type="entry name" value="Exo_endo_phos"/>
    <property type="match status" value="1"/>
</dbReference>
<dbReference type="EC" id="3.1.-.-" evidence="13"/>